<name>A0A2J8WN38_PONAB</name>
<proteinExistence type="predicted"/>
<protein>
    <submittedName>
        <fullName evidence="1">SIRT5 isoform 4</fullName>
    </submittedName>
</protein>
<sequence>MRPLQIVPSRLISQLYCGLKPPASTRNQICLKMARPSSTQG</sequence>
<dbReference type="AlphaFoldDB" id="A0A2J8WN38"/>
<dbReference type="EMBL" id="NDHI03003384">
    <property type="protein sequence ID" value="PNJ71193.1"/>
    <property type="molecule type" value="Genomic_DNA"/>
</dbReference>
<comment type="caution">
    <text evidence="1">The sequence shown here is derived from an EMBL/GenBank/DDBJ whole genome shotgun (WGS) entry which is preliminary data.</text>
</comment>
<gene>
    <name evidence="1" type="ORF">CR201_G0009402</name>
</gene>
<accession>A0A2J8WN38</accession>
<reference evidence="1" key="1">
    <citation type="submission" date="2017-12" db="EMBL/GenBank/DDBJ databases">
        <title>High-resolution comparative analysis of great ape genomes.</title>
        <authorList>
            <person name="Pollen A."/>
            <person name="Hastie A."/>
            <person name="Hormozdiari F."/>
            <person name="Dougherty M."/>
            <person name="Liu R."/>
            <person name="Chaisson M."/>
            <person name="Hoppe E."/>
            <person name="Hill C."/>
            <person name="Pang A."/>
            <person name="Hillier L."/>
            <person name="Baker C."/>
            <person name="Armstrong J."/>
            <person name="Shendure J."/>
            <person name="Paten B."/>
            <person name="Wilson R."/>
            <person name="Chao H."/>
            <person name="Schneider V."/>
            <person name="Ventura M."/>
            <person name="Kronenberg Z."/>
            <person name="Murali S."/>
            <person name="Gordon D."/>
            <person name="Cantsilieris S."/>
            <person name="Munson K."/>
            <person name="Nelson B."/>
            <person name="Raja A."/>
            <person name="Underwood J."/>
            <person name="Diekhans M."/>
            <person name="Fiddes I."/>
            <person name="Haussler D."/>
            <person name="Eichler E."/>
        </authorList>
    </citation>
    <scope>NUCLEOTIDE SEQUENCE [LARGE SCALE GENOMIC DNA]</scope>
    <source>
        <strain evidence="1">Susie</strain>
    </source>
</reference>
<organism evidence="1">
    <name type="scientific">Pongo abelii</name>
    <name type="common">Sumatran orangutan</name>
    <name type="synonym">Pongo pygmaeus abelii</name>
    <dbReference type="NCBI Taxonomy" id="9601"/>
    <lineage>
        <taxon>Eukaryota</taxon>
        <taxon>Metazoa</taxon>
        <taxon>Chordata</taxon>
        <taxon>Craniata</taxon>
        <taxon>Vertebrata</taxon>
        <taxon>Euteleostomi</taxon>
        <taxon>Mammalia</taxon>
        <taxon>Eutheria</taxon>
        <taxon>Euarchontoglires</taxon>
        <taxon>Primates</taxon>
        <taxon>Haplorrhini</taxon>
        <taxon>Catarrhini</taxon>
        <taxon>Hominidae</taxon>
        <taxon>Pongo</taxon>
    </lineage>
</organism>
<evidence type="ECO:0000313" key="1">
    <source>
        <dbReference type="EMBL" id="PNJ71193.1"/>
    </source>
</evidence>